<evidence type="ECO:0000259" key="2">
    <source>
        <dbReference type="SMART" id="SM00382"/>
    </source>
</evidence>
<dbReference type="SMART" id="SM00382">
    <property type="entry name" value="AAA"/>
    <property type="match status" value="1"/>
</dbReference>
<evidence type="ECO:0000313" key="3">
    <source>
        <dbReference type="EMBL" id="QHT89775.1"/>
    </source>
</evidence>
<evidence type="ECO:0000256" key="1">
    <source>
        <dbReference type="ARBA" id="ARBA00022705"/>
    </source>
</evidence>
<organism evidence="3">
    <name type="scientific">viral metagenome</name>
    <dbReference type="NCBI Taxonomy" id="1070528"/>
    <lineage>
        <taxon>unclassified sequences</taxon>
        <taxon>metagenomes</taxon>
        <taxon>organismal metagenomes</taxon>
    </lineage>
</organism>
<dbReference type="EMBL" id="MN740152">
    <property type="protein sequence ID" value="QHT89775.1"/>
    <property type="molecule type" value="Genomic_DNA"/>
</dbReference>
<dbReference type="CDD" id="cd00009">
    <property type="entry name" value="AAA"/>
    <property type="match status" value="1"/>
</dbReference>
<dbReference type="GO" id="GO:0005524">
    <property type="term" value="F:ATP binding"/>
    <property type="evidence" value="ECO:0007669"/>
    <property type="project" value="InterPro"/>
</dbReference>
<dbReference type="GO" id="GO:0005634">
    <property type="term" value="C:nucleus"/>
    <property type="evidence" value="ECO:0007669"/>
    <property type="project" value="TreeGrafter"/>
</dbReference>
<dbReference type="PANTHER" id="PTHR23389">
    <property type="entry name" value="CHROMOSOME TRANSMISSION FIDELITY FACTOR 18"/>
    <property type="match status" value="1"/>
</dbReference>
<dbReference type="Gene3D" id="3.40.50.300">
    <property type="entry name" value="P-loop containing nucleotide triphosphate hydrolases"/>
    <property type="match status" value="1"/>
</dbReference>
<dbReference type="Pfam" id="PF00004">
    <property type="entry name" value="AAA"/>
    <property type="match status" value="1"/>
</dbReference>
<accession>A0A6C0IBK5</accession>
<dbReference type="PANTHER" id="PTHR23389:SF6">
    <property type="entry name" value="REPLICATION FACTOR C SUBUNIT 1"/>
    <property type="match status" value="1"/>
</dbReference>
<reference evidence="3" key="1">
    <citation type="journal article" date="2020" name="Nature">
        <title>Giant virus diversity and host interactions through global metagenomics.</title>
        <authorList>
            <person name="Schulz F."/>
            <person name="Roux S."/>
            <person name="Paez-Espino D."/>
            <person name="Jungbluth S."/>
            <person name="Walsh D.A."/>
            <person name="Denef V.J."/>
            <person name="McMahon K.D."/>
            <person name="Konstantinidis K.T."/>
            <person name="Eloe-Fadrosh E.A."/>
            <person name="Kyrpides N.C."/>
            <person name="Woyke T."/>
        </authorList>
    </citation>
    <scope>NUCLEOTIDE SEQUENCE</scope>
    <source>
        <strain evidence="3">GVMAG-M-3300023184-62</strain>
    </source>
</reference>
<dbReference type="SUPFAM" id="SSF52540">
    <property type="entry name" value="P-loop containing nucleoside triphosphate hydrolases"/>
    <property type="match status" value="1"/>
</dbReference>
<dbReference type="AlphaFoldDB" id="A0A6C0IBK5"/>
<feature type="domain" description="AAA+ ATPase" evidence="2">
    <location>
        <begin position="25"/>
        <end position="157"/>
    </location>
</feature>
<sequence length="375" mass="42677">MDISGTYLLQPEVEKALESWVHNRTTSGFFLHGPPGVGKTTLVYRVFKALGYRVVELNASHTRTGTAFRKSILPLLRHGGVSEWLTQGSPEKIVVLLDEIDGFSSGERGGLQELLAFARAWKPNQNTRPLILISNTVEGRPMEQLRRQCVSMKVRPPSKELLSKWLVKDVPDEWAAIGDLREVVRLNTGLQTSSSVLFQEDSDVSDILLHAWSRLYDDWDPYEHIWLANHETNLAGLVLHENLPNRVRTKKGDTSELYEKIFNKLMISDKADFVAFFYQCWPVLRISQRLKLVVPQQIINMELPKVEHPIEPKELIFTKVLAKQSALFNAWKEMCKAYDQGFEKGNEQVPIRLSCVLAADPAKQGTRFTQLAFPV</sequence>
<dbReference type="InterPro" id="IPR003593">
    <property type="entry name" value="AAA+_ATPase"/>
</dbReference>
<dbReference type="GO" id="GO:0006260">
    <property type="term" value="P:DNA replication"/>
    <property type="evidence" value="ECO:0007669"/>
    <property type="project" value="UniProtKB-KW"/>
</dbReference>
<name>A0A6C0IBK5_9ZZZZ</name>
<dbReference type="GO" id="GO:0003677">
    <property type="term" value="F:DNA binding"/>
    <property type="evidence" value="ECO:0007669"/>
    <property type="project" value="TreeGrafter"/>
</dbReference>
<proteinExistence type="predicted"/>
<keyword evidence="1" id="KW-0235">DNA replication</keyword>
<protein>
    <recommendedName>
        <fullName evidence="2">AAA+ ATPase domain-containing protein</fullName>
    </recommendedName>
</protein>
<dbReference type="InterPro" id="IPR027417">
    <property type="entry name" value="P-loop_NTPase"/>
</dbReference>
<dbReference type="InterPro" id="IPR003959">
    <property type="entry name" value="ATPase_AAA_core"/>
</dbReference>
<dbReference type="GO" id="GO:0016887">
    <property type="term" value="F:ATP hydrolysis activity"/>
    <property type="evidence" value="ECO:0007669"/>
    <property type="project" value="InterPro"/>
</dbReference>